<protein>
    <recommendedName>
        <fullName evidence="5">Lipoprotein</fullName>
    </recommendedName>
</protein>
<reference evidence="3 4" key="1">
    <citation type="journal article" date="2016" name="Front. Microbiol.">
        <title>Genomic Resource of Rice Seed Associated Bacteria.</title>
        <authorList>
            <person name="Midha S."/>
            <person name="Bansal K."/>
            <person name="Sharma S."/>
            <person name="Kumar N."/>
            <person name="Patil P.P."/>
            <person name="Chaudhry V."/>
            <person name="Patil P.B."/>
        </authorList>
    </citation>
    <scope>NUCLEOTIDE SEQUENCE [LARGE SCALE GENOMIC DNA]</scope>
    <source>
        <strain evidence="3 4">NS220</strain>
    </source>
</reference>
<dbReference type="PATRIC" id="fig|2033.6.peg.1512"/>
<gene>
    <name evidence="3" type="ORF">NS220_00545</name>
</gene>
<sequence length="182" mass="18573">MRTLQEKKTPWVLGATIIVAAAAFGLTGCSSPAPATGGDAPKAAPSSSAQVDDDDDDDDDFAADLEKDAAVIDDANASSFDTAQAVVDAYVAAGGTCANPTDSGLSLATSSIDCAGVSGRTQTIAVFATPDEAQKWFDAQTVVKSGEVTSYLLGKNWAMVSDGSAQSVAQKMGVRTQTLVMR</sequence>
<keyword evidence="2" id="KW-0732">Signal</keyword>
<evidence type="ECO:0000313" key="3">
    <source>
        <dbReference type="EMBL" id="KTR96792.1"/>
    </source>
</evidence>
<evidence type="ECO:0008006" key="5">
    <source>
        <dbReference type="Google" id="ProtNLM"/>
    </source>
</evidence>
<evidence type="ECO:0000313" key="4">
    <source>
        <dbReference type="Proteomes" id="UP000075025"/>
    </source>
</evidence>
<accession>A0A147F1R5</accession>
<dbReference type="EMBL" id="LDRT01000002">
    <property type="protein sequence ID" value="KTR96792.1"/>
    <property type="molecule type" value="Genomic_DNA"/>
</dbReference>
<comment type="caution">
    <text evidence="3">The sequence shown here is derived from an EMBL/GenBank/DDBJ whole genome shotgun (WGS) entry which is preliminary data.</text>
</comment>
<feature type="signal peptide" evidence="2">
    <location>
        <begin position="1"/>
        <end position="35"/>
    </location>
</feature>
<evidence type="ECO:0000256" key="1">
    <source>
        <dbReference type="SAM" id="MobiDB-lite"/>
    </source>
</evidence>
<dbReference type="OrthoDB" id="5124592at2"/>
<dbReference type="PROSITE" id="PS51257">
    <property type="entry name" value="PROKAR_LIPOPROTEIN"/>
    <property type="match status" value="1"/>
</dbReference>
<organism evidence="3 4">
    <name type="scientific">Microbacterium testaceum</name>
    <name type="common">Aureobacterium testaceum</name>
    <name type="synonym">Brevibacterium testaceum</name>
    <dbReference type="NCBI Taxonomy" id="2033"/>
    <lineage>
        <taxon>Bacteria</taxon>
        <taxon>Bacillati</taxon>
        <taxon>Actinomycetota</taxon>
        <taxon>Actinomycetes</taxon>
        <taxon>Micrococcales</taxon>
        <taxon>Microbacteriaceae</taxon>
        <taxon>Microbacterium</taxon>
    </lineage>
</organism>
<feature type="chain" id="PRO_5007544755" description="Lipoprotein" evidence="2">
    <location>
        <begin position="36"/>
        <end position="182"/>
    </location>
</feature>
<feature type="region of interest" description="Disordered" evidence="1">
    <location>
        <begin position="34"/>
        <end position="58"/>
    </location>
</feature>
<proteinExistence type="predicted"/>
<evidence type="ECO:0000256" key="2">
    <source>
        <dbReference type="SAM" id="SignalP"/>
    </source>
</evidence>
<dbReference type="Proteomes" id="UP000075025">
    <property type="component" value="Unassembled WGS sequence"/>
</dbReference>
<name>A0A147F1R5_MICTE</name>
<dbReference type="RefSeq" id="WP_058622168.1">
    <property type="nucleotide sequence ID" value="NZ_LDRT01000002.1"/>
</dbReference>
<dbReference type="AlphaFoldDB" id="A0A147F1R5"/>